<dbReference type="EMBL" id="CP007035">
    <property type="protein sequence ID" value="AHF16258.1"/>
    <property type="molecule type" value="Genomic_DNA"/>
</dbReference>
<evidence type="ECO:0000256" key="4">
    <source>
        <dbReference type="PIRSR" id="PIRSR006336-1"/>
    </source>
</evidence>
<dbReference type="Pfam" id="PF21317">
    <property type="entry name" value="BetaGal_ABD_1"/>
    <property type="match status" value="1"/>
</dbReference>
<dbReference type="InterPro" id="IPR048912">
    <property type="entry name" value="BetaGal1-like_ABD1"/>
</dbReference>
<comment type="catalytic activity">
    <reaction evidence="5">
        <text>Hydrolysis of terminal non-reducing beta-D-galactose residues in beta-D-galactosides.</text>
        <dbReference type="EC" id="3.2.1.23"/>
    </reaction>
</comment>
<dbReference type="InterPro" id="IPR026283">
    <property type="entry name" value="B-gal_1-like"/>
</dbReference>
<dbReference type="InterPro" id="IPR031330">
    <property type="entry name" value="Gly_Hdrlase_35_cat"/>
</dbReference>
<dbReference type="HOGENOM" id="CLU_007853_7_2_10"/>
<dbReference type="InterPro" id="IPR001944">
    <property type="entry name" value="Glycoside_Hdrlase_35"/>
</dbReference>
<protein>
    <recommendedName>
        <fullName evidence="5">Beta-galactosidase</fullName>
        <ecNumber evidence="5">3.2.1.23</ecNumber>
    </recommendedName>
</protein>
<dbReference type="GO" id="GO:0005975">
    <property type="term" value="P:carbohydrate metabolic process"/>
    <property type="evidence" value="ECO:0007669"/>
    <property type="project" value="InterPro"/>
</dbReference>
<dbReference type="InterPro" id="IPR019801">
    <property type="entry name" value="Glyco_hydro_35_CS"/>
</dbReference>
<dbReference type="STRING" id="929713.NIASO_16075"/>
<keyword evidence="2 5" id="KW-0378">Hydrolase</keyword>
<evidence type="ECO:0000256" key="5">
    <source>
        <dbReference type="RuleBase" id="RU000675"/>
    </source>
</evidence>
<name>W0F396_9BACT</name>
<dbReference type="Proteomes" id="UP000003586">
    <property type="component" value="Chromosome"/>
</dbReference>
<accession>W0F396</accession>
<dbReference type="SUPFAM" id="SSF51445">
    <property type="entry name" value="(Trans)glycosidases"/>
    <property type="match status" value="1"/>
</dbReference>
<dbReference type="PIRSF" id="PIRSF006336">
    <property type="entry name" value="B-gal"/>
    <property type="match status" value="1"/>
</dbReference>
<gene>
    <name evidence="10" type="ORF">NIASO_16075</name>
</gene>
<evidence type="ECO:0000256" key="1">
    <source>
        <dbReference type="ARBA" id="ARBA00009809"/>
    </source>
</evidence>
<evidence type="ECO:0000256" key="3">
    <source>
        <dbReference type="ARBA" id="ARBA00023295"/>
    </source>
</evidence>
<proteinExistence type="inferred from homology"/>
<feature type="active site" description="Proton donor" evidence="4">
    <location>
        <position position="196"/>
    </location>
</feature>
<dbReference type="KEGG" id="nso:NIASO_16075"/>
<evidence type="ECO:0000259" key="7">
    <source>
        <dbReference type="Pfam" id="PF01301"/>
    </source>
</evidence>
<dbReference type="PROSITE" id="PS01182">
    <property type="entry name" value="GLYCOSYL_HYDROL_F35"/>
    <property type="match status" value="1"/>
</dbReference>
<dbReference type="InterPro" id="IPR048913">
    <property type="entry name" value="BetaGal_gal-bd"/>
</dbReference>
<dbReference type="Gene3D" id="2.60.120.260">
    <property type="entry name" value="Galactose-binding domain-like"/>
    <property type="match status" value="2"/>
</dbReference>
<dbReference type="SUPFAM" id="SSF49785">
    <property type="entry name" value="Galactose-binding domain-like"/>
    <property type="match status" value="1"/>
</dbReference>
<dbReference type="AlphaFoldDB" id="W0F396"/>
<organism evidence="10 11">
    <name type="scientific">Niabella soli DSM 19437</name>
    <dbReference type="NCBI Taxonomy" id="929713"/>
    <lineage>
        <taxon>Bacteria</taxon>
        <taxon>Pseudomonadati</taxon>
        <taxon>Bacteroidota</taxon>
        <taxon>Chitinophagia</taxon>
        <taxon>Chitinophagales</taxon>
        <taxon>Chitinophagaceae</taxon>
        <taxon>Niabella</taxon>
    </lineage>
</organism>
<sequence length="617" mass="69277">MFWQAAGTLKQLHTGMKKVAFLIFFFISCIAGHAQGSRHIFSLGKSDFLMDGKPFQIISGELHPARIPKEYWKHRIQMTKAMGCNTIAVYVMWNDLETAPGKFDFKTGNHDIAAFIRLCKEEGMWVLLRPGPYVCAEWDFGGLPASLLKIPDLKIRCRDPRYMAAVTGYVQHLSAEVASLQCTNGGPIVMVQVENEYGSYGNDKEYLETLRNLWIKNGIRVPFYTADGPTPYMLEAGNIKGAAIGMDSGGDQHAFDEAKKWNPDVPAFSSETYPGWLTHWGEKWAQPDSAGIKKELEFLLSHKKSFNLYVIHGGTNFGFTAGANAFSPTQYQPDVTSYDYDAPINEQGLPTPKYFMLRNLIKKYVAYTIPEPPAAIPTITIPEISMKAYSSIWQNLGQPVHSPQPVPMEALDQNQGLLLYRTKLIGHKSGTLKIWEPHDYALVFLNGKFIDTVYRDGGKWEVKLPKTDVADPQLDILVEGMGHINFAQFMIDRKGITDRVTLNGMTLMNWDIYKAPLDASYIKNLNPSAGTTYDGKATFFKGSFSLDQTGDTYFDLSGYKKGVVYVNGHNLGRYWYIGPQYRLYCPASWLKKGQNEILVLDLLQNNPANISTAASLY</sequence>
<dbReference type="Pfam" id="PF01301">
    <property type="entry name" value="Glyco_hydro_35"/>
    <property type="match status" value="1"/>
</dbReference>
<evidence type="ECO:0000259" key="9">
    <source>
        <dbReference type="Pfam" id="PF21467"/>
    </source>
</evidence>
<evidence type="ECO:0000256" key="6">
    <source>
        <dbReference type="RuleBase" id="RU003679"/>
    </source>
</evidence>
<evidence type="ECO:0000256" key="2">
    <source>
        <dbReference type="ARBA" id="ARBA00022801"/>
    </source>
</evidence>
<dbReference type="Gene3D" id="3.20.20.80">
    <property type="entry name" value="Glycosidases"/>
    <property type="match status" value="1"/>
</dbReference>
<dbReference type="InterPro" id="IPR017853">
    <property type="entry name" value="GH"/>
</dbReference>
<comment type="similarity">
    <text evidence="1 6">Belongs to the glycosyl hydrolase 35 family.</text>
</comment>
<keyword evidence="11" id="KW-1185">Reference proteome</keyword>
<dbReference type="EC" id="3.2.1.23" evidence="5"/>
<dbReference type="PANTHER" id="PTHR23421">
    <property type="entry name" value="BETA-GALACTOSIDASE RELATED"/>
    <property type="match status" value="1"/>
</dbReference>
<reference evidence="10 11" key="1">
    <citation type="submission" date="2013-12" db="EMBL/GenBank/DDBJ databases">
        <authorList>
            <consortium name="DOE Joint Genome Institute"/>
            <person name="Eisen J."/>
            <person name="Huntemann M."/>
            <person name="Han J."/>
            <person name="Chen A."/>
            <person name="Kyrpides N."/>
            <person name="Mavromatis K."/>
            <person name="Markowitz V."/>
            <person name="Palaniappan K."/>
            <person name="Ivanova N."/>
            <person name="Schaumberg A."/>
            <person name="Pati A."/>
            <person name="Liolios K."/>
            <person name="Nordberg H.P."/>
            <person name="Cantor M.N."/>
            <person name="Hua S.X."/>
            <person name="Woyke T."/>
        </authorList>
    </citation>
    <scope>NUCLEOTIDE SEQUENCE [LARGE SCALE GENOMIC DNA]</scope>
    <source>
        <strain evidence="11">DSM 19437</strain>
    </source>
</reference>
<feature type="active site" description="Nucleophile" evidence="4">
    <location>
        <position position="271"/>
    </location>
</feature>
<feature type="domain" description="Beta-galactosidase galactose-binding" evidence="9">
    <location>
        <begin position="538"/>
        <end position="595"/>
    </location>
</feature>
<feature type="domain" description="Glycoside hydrolase 35 catalytic" evidence="7">
    <location>
        <begin position="48"/>
        <end position="363"/>
    </location>
</feature>
<evidence type="ECO:0000313" key="10">
    <source>
        <dbReference type="EMBL" id="AHF16258.1"/>
    </source>
</evidence>
<dbReference type="InterPro" id="IPR008979">
    <property type="entry name" value="Galactose-bd-like_sf"/>
</dbReference>
<dbReference type="GO" id="GO:0004565">
    <property type="term" value="F:beta-galactosidase activity"/>
    <property type="evidence" value="ECO:0007669"/>
    <property type="project" value="UniProtKB-EC"/>
</dbReference>
<feature type="domain" description="Beta-galactosidase 1-like first all-beta" evidence="8">
    <location>
        <begin position="405"/>
        <end position="514"/>
    </location>
</feature>
<evidence type="ECO:0000259" key="8">
    <source>
        <dbReference type="Pfam" id="PF21317"/>
    </source>
</evidence>
<dbReference type="eggNOG" id="COG1874">
    <property type="taxonomic scope" value="Bacteria"/>
</dbReference>
<dbReference type="Pfam" id="PF21467">
    <property type="entry name" value="BetaGal_gal-bd"/>
    <property type="match status" value="1"/>
</dbReference>
<evidence type="ECO:0000313" key="11">
    <source>
        <dbReference type="Proteomes" id="UP000003586"/>
    </source>
</evidence>
<dbReference type="PRINTS" id="PR00742">
    <property type="entry name" value="GLHYDRLASE35"/>
</dbReference>
<keyword evidence="3 5" id="KW-0326">Glycosidase</keyword>